<sequence length="104" mass="10919">MACLIIGLMTGLRLLLLFHCKSNLKPTSLSLHVEAISNLGQAGPFASCPKLVGPITDGKLKCTKPHGGDSTLSSGTARCVQCFTGKSLMPNEVLRAADADNAYM</sequence>
<feature type="signal peptide" evidence="1">
    <location>
        <begin position="1"/>
        <end position="17"/>
    </location>
</feature>
<dbReference type="Proteomes" id="UP001222325">
    <property type="component" value="Unassembled WGS sequence"/>
</dbReference>
<accession>A0AAD6U1K5</accession>
<organism evidence="2 3">
    <name type="scientific">Mycena belliarum</name>
    <dbReference type="NCBI Taxonomy" id="1033014"/>
    <lineage>
        <taxon>Eukaryota</taxon>
        <taxon>Fungi</taxon>
        <taxon>Dikarya</taxon>
        <taxon>Basidiomycota</taxon>
        <taxon>Agaricomycotina</taxon>
        <taxon>Agaricomycetes</taxon>
        <taxon>Agaricomycetidae</taxon>
        <taxon>Agaricales</taxon>
        <taxon>Marasmiineae</taxon>
        <taxon>Mycenaceae</taxon>
        <taxon>Mycena</taxon>
    </lineage>
</organism>
<gene>
    <name evidence="2" type="ORF">B0H15DRAFT_854459</name>
</gene>
<reference evidence="2" key="1">
    <citation type="submission" date="2023-03" db="EMBL/GenBank/DDBJ databases">
        <title>Massive genome expansion in bonnet fungi (Mycena s.s.) driven by repeated elements and novel gene families across ecological guilds.</title>
        <authorList>
            <consortium name="Lawrence Berkeley National Laboratory"/>
            <person name="Harder C.B."/>
            <person name="Miyauchi S."/>
            <person name="Viragh M."/>
            <person name="Kuo A."/>
            <person name="Thoen E."/>
            <person name="Andreopoulos B."/>
            <person name="Lu D."/>
            <person name="Skrede I."/>
            <person name="Drula E."/>
            <person name="Henrissat B."/>
            <person name="Morin E."/>
            <person name="Kohler A."/>
            <person name="Barry K."/>
            <person name="LaButti K."/>
            <person name="Morin E."/>
            <person name="Salamov A."/>
            <person name="Lipzen A."/>
            <person name="Mereny Z."/>
            <person name="Hegedus B."/>
            <person name="Baldrian P."/>
            <person name="Stursova M."/>
            <person name="Weitz H."/>
            <person name="Taylor A."/>
            <person name="Grigoriev I.V."/>
            <person name="Nagy L.G."/>
            <person name="Martin F."/>
            <person name="Kauserud H."/>
        </authorList>
    </citation>
    <scope>NUCLEOTIDE SEQUENCE</scope>
    <source>
        <strain evidence="2">CBHHK173m</strain>
    </source>
</reference>
<evidence type="ECO:0000313" key="3">
    <source>
        <dbReference type="Proteomes" id="UP001222325"/>
    </source>
</evidence>
<dbReference type="AlphaFoldDB" id="A0AAD6U1K5"/>
<comment type="caution">
    <text evidence="2">The sequence shown here is derived from an EMBL/GenBank/DDBJ whole genome shotgun (WGS) entry which is preliminary data.</text>
</comment>
<evidence type="ECO:0000313" key="2">
    <source>
        <dbReference type="EMBL" id="KAJ7081619.1"/>
    </source>
</evidence>
<feature type="chain" id="PRO_5041963545" description="Secreted protein" evidence="1">
    <location>
        <begin position="18"/>
        <end position="104"/>
    </location>
</feature>
<keyword evidence="3" id="KW-1185">Reference proteome</keyword>
<evidence type="ECO:0000256" key="1">
    <source>
        <dbReference type="SAM" id="SignalP"/>
    </source>
</evidence>
<dbReference type="EMBL" id="JARJCN010000049">
    <property type="protein sequence ID" value="KAJ7081619.1"/>
    <property type="molecule type" value="Genomic_DNA"/>
</dbReference>
<keyword evidence="1" id="KW-0732">Signal</keyword>
<evidence type="ECO:0008006" key="4">
    <source>
        <dbReference type="Google" id="ProtNLM"/>
    </source>
</evidence>
<name>A0AAD6U1K5_9AGAR</name>
<protein>
    <recommendedName>
        <fullName evidence="4">Secreted protein</fullName>
    </recommendedName>
</protein>
<proteinExistence type="predicted"/>